<dbReference type="EMBL" id="JAEHTE010000002">
    <property type="protein sequence ID" value="MBI6883121.1"/>
    <property type="molecule type" value="Genomic_DNA"/>
</dbReference>
<evidence type="ECO:0000313" key="1">
    <source>
        <dbReference type="EMBL" id="MBI6883121.1"/>
    </source>
</evidence>
<organism evidence="1 2">
    <name type="scientific">Pseudomonas putida</name>
    <name type="common">Arthrobacter siderocapsulatus</name>
    <dbReference type="NCBI Taxonomy" id="303"/>
    <lineage>
        <taxon>Bacteria</taxon>
        <taxon>Pseudomonadati</taxon>
        <taxon>Pseudomonadota</taxon>
        <taxon>Gammaproteobacteria</taxon>
        <taxon>Pseudomonadales</taxon>
        <taxon>Pseudomonadaceae</taxon>
        <taxon>Pseudomonas</taxon>
    </lineage>
</organism>
<gene>
    <name evidence="1" type="ORF">JEU22_04285</name>
</gene>
<accession>A0A8I1ECQ7</accession>
<sequence length="103" mass="11339">MGWNKGYTIFEATVVGAYDLGKLDKELLSVLMEPYRGTDIDSGGSRDLKSKDGKGVEQIVIETWGLVMPSPPEGGMDEEGAWDEYLDAVYDQMSIVTSHFGWG</sequence>
<reference evidence="1" key="1">
    <citation type="submission" date="2020-12" db="EMBL/GenBank/DDBJ databases">
        <title>Enhanced detection system for hospital associated transmission using whole genome sequencing surveillance.</title>
        <authorList>
            <person name="Harrison L.H."/>
            <person name="Van Tyne D."/>
            <person name="Marsh J.W."/>
            <person name="Griffith M.P."/>
            <person name="Snyder D.J."/>
            <person name="Cooper V.S."/>
            <person name="Mustapha M."/>
        </authorList>
    </citation>
    <scope>NUCLEOTIDE SEQUENCE</scope>
    <source>
        <strain evidence="1">PSB00042</strain>
    </source>
</reference>
<comment type="caution">
    <text evidence="1">The sequence shown here is derived from an EMBL/GenBank/DDBJ whole genome shotgun (WGS) entry which is preliminary data.</text>
</comment>
<proteinExistence type="predicted"/>
<protein>
    <submittedName>
        <fullName evidence="1">Uncharacterized protein</fullName>
    </submittedName>
</protein>
<dbReference type="AlphaFoldDB" id="A0A8I1ECQ7"/>
<name>A0A8I1ECQ7_PSEPU</name>
<dbReference type="Proteomes" id="UP000637061">
    <property type="component" value="Unassembled WGS sequence"/>
</dbReference>
<evidence type="ECO:0000313" key="2">
    <source>
        <dbReference type="Proteomes" id="UP000637061"/>
    </source>
</evidence>
<dbReference type="RefSeq" id="WP_198746735.1">
    <property type="nucleotide sequence ID" value="NZ_JAEHTE010000002.1"/>
</dbReference>